<reference evidence="3 4" key="1">
    <citation type="submission" date="2019-01" db="EMBL/GenBank/DDBJ databases">
        <title>Bacillus sp. M5HDSG1-1, whole genome shotgun sequence.</title>
        <authorList>
            <person name="Tuo L."/>
        </authorList>
    </citation>
    <scope>NUCLEOTIDE SEQUENCE [LARGE SCALE GENOMIC DNA]</scope>
    <source>
        <strain evidence="3 4">M5HDSG1-1</strain>
    </source>
</reference>
<dbReference type="Proteomes" id="UP000288024">
    <property type="component" value="Unassembled WGS sequence"/>
</dbReference>
<organism evidence="3 4">
    <name type="scientific">Niallia taxi</name>
    <dbReference type="NCBI Taxonomy" id="2499688"/>
    <lineage>
        <taxon>Bacteria</taxon>
        <taxon>Bacillati</taxon>
        <taxon>Bacillota</taxon>
        <taxon>Bacilli</taxon>
        <taxon>Bacillales</taxon>
        <taxon>Bacillaceae</taxon>
        <taxon>Niallia</taxon>
    </lineage>
</organism>
<sequence length="235" mass="26603">MTIITLVIGFMLAVQFQTVKKPKVRDTRDTWELKQALLKEKETELKLLSEIRTANQKVDEYKNDSSQTKEELLQETIDELKDEIGLTEKNGYGIIINVQSVSPDLLMGEEQGSISADLLKRLINELNQYGAKEISIAEHRYINTSVIRDINGEIKMDGYPVDGLPLTIKVIAADKNSAEQLYNRMKVSRSADDFFIEDLLLDVKKPQQKISIPAYENNLRIRYIKPAGNEEGGGS</sequence>
<accession>A0A437KI31</accession>
<keyword evidence="2" id="KW-0175">Coiled coil</keyword>
<protein>
    <submittedName>
        <fullName evidence="3">DUF881 domain-containing protein</fullName>
    </submittedName>
</protein>
<dbReference type="Pfam" id="PF05949">
    <property type="entry name" value="DUF881"/>
    <property type="match status" value="1"/>
</dbReference>
<keyword evidence="4" id="KW-1185">Reference proteome</keyword>
<feature type="coiled-coil region" evidence="2">
    <location>
        <begin position="44"/>
        <end position="90"/>
    </location>
</feature>
<comment type="similarity">
    <text evidence="1">Belongs to the UPF0749 family.</text>
</comment>
<evidence type="ECO:0000313" key="4">
    <source>
        <dbReference type="Proteomes" id="UP000288024"/>
    </source>
</evidence>
<gene>
    <name evidence="3" type="ORF">EM808_01515</name>
</gene>
<dbReference type="InterPro" id="IPR010273">
    <property type="entry name" value="DUF881"/>
</dbReference>
<name>A0A437KI31_9BACI</name>
<evidence type="ECO:0000313" key="3">
    <source>
        <dbReference type="EMBL" id="RVT67809.1"/>
    </source>
</evidence>
<evidence type="ECO:0000256" key="1">
    <source>
        <dbReference type="ARBA" id="ARBA00009108"/>
    </source>
</evidence>
<dbReference type="Gene3D" id="3.30.70.1880">
    <property type="entry name" value="Protein of unknown function DUF881"/>
    <property type="match status" value="1"/>
</dbReference>
<proteinExistence type="inferred from homology"/>
<dbReference type="AlphaFoldDB" id="A0A437KI31"/>
<evidence type="ECO:0000256" key="2">
    <source>
        <dbReference type="SAM" id="Coils"/>
    </source>
</evidence>
<dbReference type="EMBL" id="RZTZ01000001">
    <property type="protein sequence ID" value="RVT67809.1"/>
    <property type="molecule type" value="Genomic_DNA"/>
</dbReference>
<dbReference type="PANTHER" id="PTHR37313">
    <property type="entry name" value="UPF0749 PROTEIN RV1825"/>
    <property type="match status" value="1"/>
</dbReference>
<comment type="caution">
    <text evidence="3">The sequence shown here is derived from an EMBL/GenBank/DDBJ whole genome shotgun (WGS) entry which is preliminary data.</text>
</comment>
<dbReference type="PANTHER" id="PTHR37313:SF2">
    <property type="entry name" value="UPF0749 PROTEIN YLXX"/>
    <property type="match status" value="1"/>
</dbReference>